<feature type="region of interest" description="Disordered" evidence="1">
    <location>
        <begin position="274"/>
        <end position="379"/>
    </location>
</feature>
<organism evidence="3 4">
    <name type="scientific">Deinococcus hopiensis KR-140</name>
    <dbReference type="NCBI Taxonomy" id="695939"/>
    <lineage>
        <taxon>Bacteria</taxon>
        <taxon>Thermotogati</taxon>
        <taxon>Deinococcota</taxon>
        <taxon>Deinococci</taxon>
        <taxon>Deinococcales</taxon>
        <taxon>Deinococcaceae</taxon>
        <taxon>Deinococcus</taxon>
    </lineage>
</organism>
<feature type="compositionally biased region" description="Polar residues" evidence="1">
    <location>
        <begin position="430"/>
        <end position="440"/>
    </location>
</feature>
<evidence type="ECO:0000313" key="3">
    <source>
        <dbReference type="EMBL" id="SMB97619.1"/>
    </source>
</evidence>
<feature type="compositionally biased region" description="Basic residues" evidence="1">
    <location>
        <begin position="312"/>
        <end position="323"/>
    </location>
</feature>
<dbReference type="AlphaFoldDB" id="A0A1W1VW72"/>
<sequence length="513" mass="54990">MAACFKEGWRRIPSTSGPPFALQSGKGSDPPFPCPSKAPVNLTPLLSKSAFVLLSTSLSARLAITGYTLQNPRVRSPWVLILLALLSAAGFIALNPGVSLPPFTLSLAPLLHTVSLLAVSVLASLVCLILAAVRAQHSRRHTTSPLCDNLPAPPFGGCLSWVSRVRSFHPTTRADRVKSAGSPLRGLLCWRGRSPLDASAHLHPHRSPCQKTVRPALVHLGCGFRERCSQVPRRAARTPPNLPLEPCFNASPLRQPPCITLSPCSKTIWPFTLVSPKKPSRRPSRNSKTTRPTKASPGISAKPGWAAPSRSTSKRKPCRRSTRPRNASSSSWTKRDLTSTPEASQDRLPAPSKGALSSPGLTPPASHRGAGGAPFPHLHTSRTITSSVFQQPCAASATPTPALRALPQAILHAAERGDRIERPSRRASVLNPQANPSGATGKNGDPEEMERLIHKPHHSGQGFGRLHVQPVLNVRAHRVLRLIGEQFLPDLPGRCTDVLTGPQIAVLRENSAG</sequence>
<feature type="transmembrane region" description="Helical" evidence="2">
    <location>
        <begin position="114"/>
        <end position="133"/>
    </location>
</feature>
<name>A0A1W1VW72_9DEIO</name>
<dbReference type="STRING" id="695939.SAMN00790413_06086"/>
<feature type="region of interest" description="Disordered" evidence="1">
    <location>
        <begin position="417"/>
        <end position="447"/>
    </location>
</feature>
<keyword evidence="4" id="KW-1185">Reference proteome</keyword>
<feature type="compositionally biased region" description="Polar residues" evidence="1">
    <location>
        <begin position="324"/>
        <end position="343"/>
    </location>
</feature>
<protein>
    <submittedName>
        <fullName evidence="3">Uncharacterized protein</fullName>
    </submittedName>
</protein>
<reference evidence="3 4" key="1">
    <citation type="submission" date="2017-04" db="EMBL/GenBank/DDBJ databases">
        <authorList>
            <person name="Afonso C.L."/>
            <person name="Miller P.J."/>
            <person name="Scott M.A."/>
            <person name="Spackman E."/>
            <person name="Goraichik I."/>
            <person name="Dimitrov K.M."/>
            <person name="Suarez D.L."/>
            <person name="Swayne D.E."/>
        </authorList>
    </citation>
    <scope>NUCLEOTIDE SEQUENCE [LARGE SCALE GENOMIC DNA]</scope>
    <source>
        <strain evidence="3 4">KR-140</strain>
    </source>
</reference>
<keyword evidence="2" id="KW-1133">Transmembrane helix</keyword>
<gene>
    <name evidence="3" type="ORF">SAMN00790413_06086</name>
</gene>
<evidence type="ECO:0000256" key="1">
    <source>
        <dbReference type="SAM" id="MobiDB-lite"/>
    </source>
</evidence>
<evidence type="ECO:0000256" key="2">
    <source>
        <dbReference type="SAM" id="Phobius"/>
    </source>
</evidence>
<keyword evidence="2" id="KW-0812">Transmembrane</keyword>
<dbReference type="EMBL" id="FWWU01000011">
    <property type="protein sequence ID" value="SMB97619.1"/>
    <property type="molecule type" value="Genomic_DNA"/>
</dbReference>
<accession>A0A1W1VW72</accession>
<dbReference type="Proteomes" id="UP000192582">
    <property type="component" value="Unassembled WGS sequence"/>
</dbReference>
<evidence type="ECO:0000313" key="4">
    <source>
        <dbReference type="Proteomes" id="UP000192582"/>
    </source>
</evidence>
<feature type="transmembrane region" description="Helical" evidence="2">
    <location>
        <begin position="76"/>
        <end position="94"/>
    </location>
</feature>
<proteinExistence type="predicted"/>
<keyword evidence="2" id="KW-0472">Membrane</keyword>